<reference evidence="1 2" key="1">
    <citation type="submission" date="2016-11" db="EMBL/GenBank/DDBJ databases">
        <authorList>
            <person name="Jaros S."/>
            <person name="Januszkiewicz K."/>
            <person name="Wedrychowicz H."/>
        </authorList>
    </citation>
    <scope>NUCLEOTIDE SEQUENCE [LARGE SCALE GENOMIC DNA]</scope>
    <source>
        <strain evidence="1 2">DSM 10068</strain>
    </source>
</reference>
<evidence type="ECO:0000313" key="1">
    <source>
        <dbReference type="EMBL" id="SHH65551.1"/>
    </source>
</evidence>
<dbReference type="RefSeq" id="WP_073076165.1">
    <property type="nucleotide sequence ID" value="NZ_FQXV01000001.1"/>
</dbReference>
<dbReference type="Proteomes" id="UP000183995">
    <property type="component" value="Unassembled WGS sequence"/>
</dbReference>
<organism evidence="1 2">
    <name type="scientific">Sporobacter termitidis DSM 10068</name>
    <dbReference type="NCBI Taxonomy" id="1123282"/>
    <lineage>
        <taxon>Bacteria</taxon>
        <taxon>Bacillati</taxon>
        <taxon>Bacillota</taxon>
        <taxon>Clostridia</taxon>
        <taxon>Eubacteriales</taxon>
        <taxon>Oscillospiraceae</taxon>
        <taxon>Sporobacter</taxon>
    </lineage>
</organism>
<sequence length="130" mass="15145">MLEYKKHNNILEINNKQINLDSEIDNVILYDNLLIVRLYNSMATRVIQQPFNNIYAFNEKAAIIWRINDIIKQDTYYGIMRLNENNNLVVVDPIGINYTIDIRKREVLNMRGQIGDKLIYDIGGGQKSGI</sequence>
<dbReference type="Pfam" id="PF25857">
    <property type="entry name" value="DUF7957"/>
    <property type="match status" value="1"/>
</dbReference>
<dbReference type="InterPro" id="IPR058263">
    <property type="entry name" value="DUF7957"/>
</dbReference>
<accession>A0A1M5URG7</accession>
<proteinExistence type="predicted"/>
<dbReference type="AlphaFoldDB" id="A0A1M5URG7"/>
<protein>
    <submittedName>
        <fullName evidence="1">Uncharacterized protein</fullName>
    </submittedName>
</protein>
<gene>
    <name evidence="1" type="ORF">SAMN02745823_00644</name>
</gene>
<dbReference type="EMBL" id="FQXV01000001">
    <property type="protein sequence ID" value="SHH65551.1"/>
    <property type="molecule type" value="Genomic_DNA"/>
</dbReference>
<keyword evidence="2" id="KW-1185">Reference proteome</keyword>
<name>A0A1M5URG7_9FIRM</name>
<evidence type="ECO:0000313" key="2">
    <source>
        <dbReference type="Proteomes" id="UP000183995"/>
    </source>
</evidence>